<reference evidence="5" key="1">
    <citation type="submission" date="2018-06" db="EMBL/GenBank/DDBJ databases">
        <title>Complete genome of Pseudomonas insecticola strain QZS01.</title>
        <authorList>
            <person name="Wang J."/>
            <person name="Su Q."/>
        </authorList>
    </citation>
    <scope>NUCLEOTIDE SEQUENCE [LARGE SCALE GENOMIC DNA]</scope>
    <source>
        <strain evidence="5">QZS01</strain>
    </source>
</reference>
<dbReference type="AlphaFoldDB" id="A0A3S9XBX0"/>
<evidence type="ECO:0000313" key="5">
    <source>
        <dbReference type="Proteomes" id="UP000273143"/>
    </source>
</evidence>
<evidence type="ECO:0000313" key="4">
    <source>
        <dbReference type="EMBL" id="AZS49851.1"/>
    </source>
</evidence>
<keyword evidence="1" id="KW-0732">Signal</keyword>
<organism evidence="4 5">
    <name type="scientific">Entomomonas moraniae</name>
    <dbReference type="NCBI Taxonomy" id="2213226"/>
    <lineage>
        <taxon>Bacteria</taxon>
        <taxon>Pseudomonadati</taxon>
        <taxon>Pseudomonadota</taxon>
        <taxon>Gammaproteobacteria</taxon>
        <taxon>Pseudomonadales</taxon>
        <taxon>Pseudomonadaceae</taxon>
        <taxon>Entomomonas</taxon>
    </lineage>
</organism>
<dbReference type="InterPro" id="IPR037873">
    <property type="entry name" value="BamE-like"/>
</dbReference>
<feature type="domain" description="Outer membrane protein assembly factor BamE" evidence="3">
    <location>
        <begin position="21"/>
        <end position="48"/>
    </location>
</feature>
<protein>
    <recommendedName>
        <fullName evidence="3">Outer membrane protein assembly factor BamE domain-containing protein</fullName>
    </recommendedName>
</protein>
<dbReference type="EMBL" id="CP029822">
    <property type="protein sequence ID" value="AZS49851.1"/>
    <property type="molecule type" value="Genomic_DNA"/>
</dbReference>
<proteinExistence type="predicted"/>
<name>A0A3S9XBX0_9GAMM</name>
<evidence type="ECO:0000259" key="3">
    <source>
        <dbReference type="Pfam" id="PF04355"/>
    </source>
</evidence>
<gene>
    <name evidence="4" type="ORF">DM558_03225</name>
</gene>
<dbReference type="GO" id="GO:0019867">
    <property type="term" value="C:outer membrane"/>
    <property type="evidence" value="ECO:0007669"/>
    <property type="project" value="InterPro"/>
</dbReference>
<dbReference type="RefSeq" id="WP_127162022.1">
    <property type="nucleotide sequence ID" value="NZ_CP029822.1"/>
</dbReference>
<dbReference type="InterPro" id="IPR007450">
    <property type="entry name" value="BamE_dom"/>
</dbReference>
<dbReference type="PROSITE" id="PS51257">
    <property type="entry name" value="PROKAR_LIPOPROTEIN"/>
    <property type="match status" value="1"/>
</dbReference>
<dbReference type="Proteomes" id="UP000273143">
    <property type="component" value="Chromosome"/>
</dbReference>
<dbReference type="Pfam" id="PF04355">
    <property type="entry name" value="BamE"/>
    <property type="match status" value="1"/>
</dbReference>
<keyword evidence="5" id="KW-1185">Reference proteome</keyword>
<dbReference type="KEGG" id="emo:DM558_03225"/>
<evidence type="ECO:0000256" key="2">
    <source>
        <dbReference type="ARBA" id="ARBA00023136"/>
    </source>
</evidence>
<accession>A0A3S9XBX0</accession>
<dbReference type="Gene3D" id="3.30.1450.10">
    <property type="match status" value="1"/>
</dbReference>
<sequence length="86" mass="9706">MSKKLTLLIGLTCFLFLTGCNKLTQENYNKLQMGMERSKVESIFGKPSDCQNIMSATSCNWSQGDANLKIQFVDNKVVTYFANNIK</sequence>
<keyword evidence="2" id="KW-0472">Membrane</keyword>
<evidence type="ECO:0000256" key="1">
    <source>
        <dbReference type="ARBA" id="ARBA00022729"/>
    </source>
</evidence>